<comment type="function">
    <text evidence="10">DNA-dependent RNA polymerase catalyzes the transcription of DNA into RNA using the four ribonucleoside triphosphates as substrates.</text>
</comment>
<keyword evidence="4 10" id="KW-0808">Transferase</keyword>
<keyword evidence="14" id="KW-1185">Reference proteome</keyword>
<dbReference type="SMART" id="SM01311">
    <property type="entry name" value="RPOL_N"/>
    <property type="match status" value="1"/>
</dbReference>
<evidence type="ECO:0000256" key="9">
    <source>
        <dbReference type="ARBA" id="ARBA00048552"/>
    </source>
</evidence>
<name>A0A401GXP9_9APHY</name>
<dbReference type="EMBL" id="BFAD01000010">
    <property type="protein sequence ID" value="GBE86998.1"/>
    <property type="molecule type" value="Genomic_DNA"/>
</dbReference>
<dbReference type="Pfam" id="PF00940">
    <property type="entry name" value="RNA_pol"/>
    <property type="match status" value="1"/>
</dbReference>
<evidence type="ECO:0000256" key="10">
    <source>
        <dbReference type="RuleBase" id="RU003805"/>
    </source>
</evidence>
<feature type="compositionally biased region" description="Polar residues" evidence="11">
    <location>
        <begin position="1"/>
        <end position="12"/>
    </location>
</feature>
<dbReference type="Proteomes" id="UP000287166">
    <property type="component" value="Unassembled WGS sequence"/>
</dbReference>
<evidence type="ECO:0000256" key="4">
    <source>
        <dbReference type="ARBA" id="ARBA00022679"/>
    </source>
</evidence>
<keyword evidence="5 10" id="KW-0548">Nucleotidyltransferase</keyword>
<dbReference type="SUPFAM" id="SSF56672">
    <property type="entry name" value="DNA/RNA polymerases"/>
    <property type="match status" value="1"/>
</dbReference>
<dbReference type="InterPro" id="IPR037159">
    <property type="entry name" value="RNA_POL_N_sf"/>
</dbReference>
<dbReference type="InterPro" id="IPR029262">
    <property type="entry name" value="RPOL_N"/>
</dbReference>
<dbReference type="Gene3D" id="1.25.40.10">
    <property type="entry name" value="Tetratricopeptide repeat domain"/>
    <property type="match status" value="1"/>
</dbReference>
<feature type="region of interest" description="Disordered" evidence="11">
    <location>
        <begin position="52"/>
        <end position="72"/>
    </location>
</feature>
<feature type="region of interest" description="Disordered" evidence="11">
    <location>
        <begin position="1"/>
        <end position="33"/>
    </location>
</feature>
<dbReference type="GO" id="GO:0001018">
    <property type="term" value="F:mitochondrial promoter sequence-specific DNA binding"/>
    <property type="evidence" value="ECO:0007669"/>
    <property type="project" value="TreeGrafter"/>
</dbReference>
<keyword evidence="6" id="KW-0809">Transit peptide</keyword>
<dbReference type="Gene3D" id="1.10.1320.10">
    <property type="entry name" value="DNA-directed RNA polymerase, N-terminal domain"/>
    <property type="match status" value="1"/>
</dbReference>
<evidence type="ECO:0000313" key="14">
    <source>
        <dbReference type="Proteomes" id="UP000287166"/>
    </source>
</evidence>
<proteinExistence type="inferred from homology"/>
<protein>
    <recommendedName>
        <fullName evidence="10">DNA-directed RNA polymerase</fullName>
        <ecNumber evidence="10">2.7.7.6</ecNumber>
    </recommendedName>
</protein>
<keyword evidence="7" id="KW-0496">Mitochondrion</keyword>
<dbReference type="InParanoid" id="A0A401GXP9"/>
<dbReference type="RefSeq" id="XP_027617911.1">
    <property type="nucleotide sequence ID" value="XM_027762110.1"/>
</dbReference>
<dbReference type="FunCoup" id="A0A401GXP9">
    <property type="interactions" value="131"/>
</dbReference>
<dbReference type="Gene3D" id="1.10.150.20">
    <property type="entry name" value="5' to 3' exonuclease, C-terminal subdomain"/>
    <property type="match status" value="1"/>
</dbReference>
<evidence type="ECO:0000259" key="12">
    <source>
        <dbReference type="SMART" id="SM01311"/>
    </source>
</evidence>
<evidence type="ECO:0000313" key="13">
    <source>
        <dbReference type="EMBL" id="GBE86998.1"/>
    </source>
</evidence>
<comment type="caution">
    <text evidence="13">The sequence shown here is derived from an EMBL/GenBank/DDBJ whole genome shotgun (WGS) entry which is preliminary data.</text>
</comment>
<comment type="subcellular location">
    <subcellularLocation>
        <location evidence="1">Mitochondrion</location>
    </subcellularLocation>
</comment>
<dbReference type="FunFam" id="1.10.287.280:FF:000001">
    <property type="entry name" value="DNA-directed RNA polymerase"/>
    <property type="match status" value="1"/>
</dbReference>
<dbReference type="STRING" id="139825.A0A401GXP9"/>
<sequence>METTLLSYSRQSLPRPARLYSTPSKRANAPALGTSYAPSDAYPAYMLSPTAPSAAPSASSTAPSSTTPEDAHNAMDGFLRRRMPYTILPTPLPSGETTPLNDLYFTDSPTQDFVSVMDACLHNLYDVARAKEIFHRLRATSRGEAVLDARVYNALLDAYIRMVSKETDGVGHILWLEDAWALYDDMECEKVKVQPTANTYAIMLQAWHRFGPDSADPINVVVKTYNPAALLRSMINRQIPATLVVSDRAITSSEDASSIITLLSKAAVELDLSKVVNELGMAESLGRQTTDPLDDVPQAKPVMRLKKQDIQVTHSEDGSVVDIAPGNVQEPEYEVPFNLETLRRHLSQIIFARRVLPEDVAARQKLLEESVYDVAVQRLKHQAEVLDELGLGNKHLHDVDLRTWMWNWHQKLQVRLKAEIANLEVSERGLNDGVQVGAGEVRRVVGLSPFLSLLKPEKLSLITILELMHLQGSGGVSDGMKTARALLAVGRAVELEHKAEMCKKNNIAVPTVNLHRPDSFFTGLGYRDLYTRRLAASKHSLNSEDWAAEWSQLVRVKIGSFLVDCLMDVATVMRSATDRRTGELVTEEQPAFFHSYEYLRGHKLGVIKLNPVLMDRMAKDTVSETLHPRHLPMLVKPKPWLDYDQGGYLYNKSSVMRFKESQEQQSYLRHASSQGNLELVYAGLDVLGSTPWQINRQIFDVVLQVWNSGERLSKIPPAVYDAPEPKKPENFESDPKARMIYIQRQKAYLHGKANNHSDRCSVNYKIEIARAFLGDTIYFPHNLDFRGRAYPLPPHLSHIGDDLSRGLLKFQEAKPLGERGLRWLKIHLANLYGFDKANFDERVEFVDAHLEDIFDSAEKPLDGRGWWKLADDPWQCLATCMEFKAALDSPNPLEYECALPVHQDGTCNGLQHYAALGGDATGAKQVNLDVTEKPSDVYTHVATMVAQLMQKDLKKGHKYAKMLDGKISRKVVKQTVMTTVYGVTFVGAREQIEKQLKDRGDIPAEECWLAASYIAKKVLASIGNLFKGANEIQSWLNISARLIAKSIPPDRLRSAEGISTAGDVIRRGPRMVSADRLRKEQMTSVVWTTPLGLPIVQPYRSIKRKQIMTALQTVYISDPNVPTAVNAAKQASAFPPNFIHSLDATHMMLTALECRSQGITFASVHDSYWTHAGSIDQMSAIIRETFIALHSSDVLTKLFEEFRERYKGYKVPVIHLRYGRLISKHNLAGTEASDNVANLPGEDAVLTFPGDAKAEAEASGEEVIEVDAEAVANDEEAPKKKKKASTCTTDSVAVAKAAGFTGKFVELVDILPPLPQKGEFDVNTIKNSLYFFS</sequence>
<dbReference type="EC" id="2.7.7.6" evidence="10"/>
<feature type="compositionally biased region" description="Low complexity" evidence="11">
    <location>
        <begin position="52"/>
        <end position="68"/>
    </location>
</feature>
<dbReference type="Gene3D" id="1.10.287.280">
    <property type="match status" value="1"/>
</dbReference>
<dbReference type="InterPro" id="IPR046950">
    <property type="entry name" value="DNA-dir_Rpol_C_phage-type"/>
</dbReference>
<dbReference type="PROSITE" id="PS00489">
    <property type="entry name" value="RNA_POL_PHAGE_2"/>
    <property type="match status" value="1"/>
</dbReference>
<dbReference type="PANTHER" id="PTHR10102">
    <property type="entry name" value="DNA-DIRECTED RNA POLYMERASE, MITOCHONDRIAL"/>
    <property type="match status" value="1"/>
</dbReference>
<evidence type="ECO:0000256" key="2">
    <source>
        <dbReference type="ARBA" id="ARBA00009493"/>
    </source>
</evidence>
<evidence type="ECO:0000256" key="7">
    <source>
        <dbReference type="ARBA" id="ARBA00023128"/>
    </source>
</evidence>
<evidence type="ECO:0000256" key="5">
    <source>
        <dbReference type="ARBA" id="ARBA00022695"/>
    </source>
</evidence>
<dbReference type="PANTHER" id="PTHR10102:SF0">
    <property type="entry name" value="DNA-DIRECTED RNA POLYMERASE, MITOCHONDRIAL"/>
    <property type="match status" value="1"/>
</dbReference>
<comment type="catalytic activity">
    <reaction evidence="9 10">
        <text>RNA(n) + a ribonucleoside 5'-triphosphate = RNA(n+1) + diphosphate</text>
        <dbReference type="Rhea" id="RHEA:21248"/>
        <dbReference type="Rhea" id="RHEA-COMP:14527"/>
        <dbReference type="Rhea" id="RHEA-COMP:17342"/>
        <dbReference type="ChEBI" id="CHEBI:33019"/>
        <dbReference type="ChEBI" id="CHEBI:61557"/>
        <dbReference type="ChEBI" id="CHEBI:140395"/>
        <dbReference type="EC" id="2.7.7.6"/>
    </reaction>
</comment>
<dbReference type="Pfam" id="PF14700">
    <property type="entry name" value="RPOL_N"/>
    <property type="match status" value="1"/>
</dbReference>
<evidence type="ECO:0000256" key="8">
    <source>
        <dbReference type="ARBA" id="ARBA00023163"/>
    </source>
</evidence>
<evidence type="ECO:0000256" key="6">
    <source>
        <dbReference type="ARBA" id="ARBA00022946"/>
    </source>
</evidence>
<dbReference type="InterPro" id="IPR043502">
    <property type="entry name" value="DNA/RNA_pol_sf"/>
</dbReference>
<dbReference type="PROSITE" id="PS00900">
    <property type="entry name" value="RNA_POL_PHAGE_1"/>
    <property type="match status" value="1"/>
</dbReference>
<dbReference type="GO" id="GO:0034245">
    <property type="term" value="C:mitochondrial DNA-directed RNA polymerase complex"/>
    <property type="evidence" value="ECO:0007669"/>
    <property type="project" value="TreeGrafter"/>
</dbReference>
<dbReference type="InterPro" id="IPR011990">
    <property type="entry name" value="TPR-like_helical_dom_sf"/>
</dbReference>
<organism evidence="13 14">
    <name type="scientific">Sparassis crispa</name>
    <dbReference type="NCBI Taxonomy" id="139825"/>
    <lineage>
        <taxon>Eukaryota</taxon>
        <taxon>Fungi</taxon>
        <taxon>Dikarya</taxon>
        <taxon>Basidiomycota</taxon>
        <taxon>Agaricomycotina</taxon>
        <taxon>Agaricomycetes</taxon>
        <taxon>Polyporales</taxon>
        <taxon>Sparassidaceae</taxon>
        <taxon>Sparassis</taxon>
    </lineage>
</organism>
<reference evidence="13 14" key="1">
    <citation type="journal article" date="2018" name="Sci. Rep.">
        <title>Genome sequence of the cauliflower mushroom Sparassis crispa (Hanabiratake) and its association with beneficial usage.</title>
        <authorList>
            <person name="Kiyama R."/>
            <person name="Furutani Y."/>
            <person name="Kawaguchi K."/>
            <person name="Nakanishi T."/>
        </authorList>
    </citation>
    <scope>NUCLEOTIDE SEQUENCE [LARGE SCALE GENOMIC DNA]</scope>
</reference>
<dbReference type="GO" id="GO:0006390">
    <property type="term" value="P:mitochondrial transcription"/>
    <property type="evidence" value="ECO:0007669"/>
    <property type="project" value="TreeGrafter"/>
</dbReference>
<dbReference type="InterPro" id="IPR024075">
    <property type="entry name" value="DNA-dir_RNA_pol_helix_hairp_sf"/>
</dbReference>
<dbReference type="GO" id="GO:0003899">
    <property type="term" value="F:DNA-directed RNA polymerase activity"/>
    <property type="evidence" value="ECO:0007669"/>
    <property type="project" value="UniProtKB-EC"/>
</dbReference>
<dbReference type="GeneID" id="38783915"/>
<feature type="domain" description="DNA-directed RNA polymerase N-terminal" evidence="12">
    <location>
        <begin position="362"/>
        <end position="689"/>
    </location>
</feature>
<evidence type="ECO:0000256" key="11">
    <source>
        <dbReference type="SAM" id="MobiDB-lite"/>
    </source>
</evidence>
<dbReference type="Gene3D" id="1.10.287.260">
    <property type="match status" value="1"/>
</dbReference>
<keyword evidence="8 10" id="KW-0804">Transcription</keyword>
<comment type="similarity">
    <text evidence="2 10">Belongs to the phage and mitochondrial RNA polymerase family.</text>
</comment>
<dbReference type="InterPro" id="IPR002092">
    <property type="entry name" value="DNA-dir_Rpol_phage-type"/>
</dbReference>
<keyword evidence="3 10" id="KW-0240">DNA-directed RNA polymerase</keyword>
<evidence type="ECO:0000256" key="1">
    <source>
        <dbReference type="ARBA" id="ARBA00004173"/>
    </source>
</evidence>
<evidence type="ECO:0000256" key="3">
    <source>
        <dbReference type="ARBA" id="ARBA00022478"/>
    </source>
</evidence>
<accession>A0A401GXP9</accession>
<dbReference type="OrthoDB" id="276422at2759"/>
<gene>
    <name evidence="13" type="ORF">SCP_1002440</name>
</gene>
<dbReference type="FunFam" id="1.10.150.20:FF:000041">
    <property type="entry name" value="DNA-directed RNA polymerase"/>
    <property type="match status" value="1"/>
</dbReference>